<dbReference type="EMBL" id="JARBJD010000527">
    <property type="protein sequence ID" value="KAK2941283.1"/>
    <property type="molecule type" value="Genomic_DNA"/>
</dbReference>
<dbReference type="EMBL" id="JARBJD010000463">
    <property type="protein sequence ID" value="KAK2941794.1"/>
    <property type="molecule type" value="Genomic_DNA"/>
</dbReference>
<comment type="caution">
    <text evidence="1">The sequence shown here is derived from an EMBL/GenBank/DDBJ whole genome shotgun (WGS) entry which is preliminary data.</text>
</comment>
<reference evidence="1 3" key="1">
    <citation type="journal article" date="2022" name="bioRxiv">
        <title>Genomics of Preaxostyla Flagellates Illuminates Evolutionary Transitions and the Path Towards Mitochondrial Loss.</title>
        <authorList>
            <person name="Novak L.V.F."/>
            <person name="Treitli S.C."/>
            <person name="Pyrih J."/>
            <person name="Halakuc P."/>
            <person name="Pipaliya S.V."/>
            <person name="Vacek V."/>
            <person name="Brzon O."/>
            <person name="Soukal P."/>
            <person name="Eme L."/>
            <person name="Dacks J.B."/>
            <person name="Karnkowska A."/>
            <person name="Elias M."/>
            <person name="Hampl V."/>
        </authorList>
    </citation>
    <scope>NUCLEOTIDE SEQUENCE [LARGE SCALE GENOMIC DNA]</scope>
    <source>
        <strain evidence="1">NAU3</strain>
        <tissue evidence="1">Gut</tissue>
    </source>
</reference>
<evidence type="ECO:0000313" key="3">
    <source>
        <dbReference type="Proteomes" id="UP001281761"/>
    </source>
</evidence>
<sequence>MQIDQISEGKPSYFFGLFSKEEGSWRWFRQKFFDNLSFIVQTVEDHVHFPKKRTTGTGDALIATKNQFSSTQIQLLTDVSISSIGYWKSNLYALDLLAHIYQLGL</sequence>
<gene>
    <name evidence="2" type="ORF">BLNAU_23299</name>
    <name evidence="1" type="ORF">BLNAU_23804</name>
</gene>
<dbReference type="Proteomes" id="UP001281761">
    <property type="component" value="Unassembled WGS sequence"/>
</dbReference>
<evidence type="ECO:0000313" key="1">
    <source>
        <dbReference type="EMBL" id="KAK2941283.1"/>
    </source>
</evidence>
<protein>
    <submittedName>
        <fullName evidence="1">Uncharacterized protein</fullName>
    </submittedName>
</protein>
<proteinExistence type="predicted"/>
<keyword evidence="3" id="KW-1185">Reference proteome</keyword>
<accession>A0ABQ9WPN9</accession>
<evidence type="ECO:0000313" key="2">
    <source>
        <dbReference type="EMBL" id="KAK2941794.1"/>
    </source>
</evidence>
<organism evidence="1 3">
    <name type="scientific">Blattamonas nauphoetae</name>
    <dbReference type="NCBI Taxonomy" id="2049346"/>
    <lineage>
        <taxon>Eukaryota</taxon>
        <taxon>Metamonada</taxon>
        <taxon>Preaxostyla</taxon>
        <taxon>Oxymonadida</taxon>
        <taxon>Blattamonas</taxon>
    </lineage>
</organism>
<name>A0ABQ9WPN9_9EUKA</name>